<dbReference type="Proteomes" id="UP000067444">
    <property type="component" value="Chromosome"/>
</dbReference>
<reference evidence="1 2" key="1">
    <citation type="journal article" date="2015" name="Genome Announc.">
        <title>Closed Genome Sequence of Octadecabacter temperatus SB1, the First Mesophilic Species of the Genus Octadecabacter.</title>
        <authorList>
            <person name="Voget S."/>
            <person name="Billerbeck S."/>
            <person name="Simon M."/>
            <person name="Daniel R."/>
        </authorList>
    </citation>
    <scope>NUCLEOTIDE SEQUENCE [LARGE SCALE GENOMIC DNA]</scope>
    <source>
        <strain evidence="1 2">SB1</strain>
    </source>
</reference>
<dbReference type="OrthoDB" id="7871110at2"/>
<accession>A0A0K0Y9U5</accession>
<proteinExistence type="predicted"/>
<dbReference type="EMBL" id="CP012160">
    <property type="protein sequence ID" value="AKS47652.1"/>
    <property type="molecule type" value="Genomic_DNA"/>
</dbReference>
<dbReference type="RefSeq" id="WP_049835824.1">
    <property type="nucleotide sequence ID" value="NZ_CP012160.1"/>
</dbReference>
<dbReference type="PATRIC" id="fig|1458307.3.peg.3163"/>
<keyword evidence="2" id="KW-1185">Reference proteome</keyword>
<sequence>MTGDDNLYSQFVGFLKITLPLGALALMSTVFLFARAPTQETTIPYAEIEEIAREPRLSGAQISGVADDGSVIGISAGTTRPNGDLMIVENLSATVDSVNGIHIDIRAGMGEIDTASRIARLTGLARVETSNGYEMETAGLTANLTTGQLISDGAIEAQAPFGSLTAGQMVIETPEGMDGQVMLFQNGVRLVYTPQQ</sequence>
<evidence type="ECO:0000313" key="1">
    <source>
        <dbReference type="EMBL" id="AKS47652.1"/>
    </source>
</evidence>
<name>A0A0K0Y9U5_9RHOB</name>
<dbReference type="AlphaFoldDB" id="A0A0K0Y9U5"/>
<protein>
    <submittedName>
        <fullName evidence="1">Uncharacterized protein</fullName>
    </submittedName>
</protein>
<organism evidence="1 2">
    <name type="scientific">Octadecabacter temperatus</name>
    <dbReference type="NCBI Taxonomy" id="1458307"/>
    <lineage>
        <taxon>Bacteria</taxon>
        <taxon>Pseudomonadati</taxon>
        <taxon>Pseudomonadota</taxon>
        <taxon>Alphaproteobacteria</taxon>
        <taxon>Rhodobacterales</taxon>
        <taxon>Roseobacteraceae</taxon>
        <taxon>Octadecabacter</taxon>
    </lineage>
</organism>
<evidence type="ECO:0000313" key="2">
    <source>
        <dbReference type="Proteomes" id="UP000067444"/>
    </source>
</evidence>
<dbReference type="STRING" id="1458307.OSB_31390"/>
<gene>
    <name evidence="1" type="ORF">OSB_31390</name>
</gene>
<dbReference type="KEGG" id="otm:OSB_31390"/>